<feature type="non-terminal residue" evidence="1">
    <location>
        <position position="1"/>
    </location>
</feature>
<gene>
    <name evidence="1" type="ORF">S06H3_26942</name>
</gene>
<dbReference type="Gene3D" id="2.60.120.260">
    <property type="entry name" value="Galactose-binding domain-like"/>
    <property type="match status" value="1"/>
</dbReference>
<name>X1PLV0_9ZZZZ</name>
<dbReference type="AlphaFoldDB" id="X1PLV0"/>
<protein>
    <submittedName>
        <fullName evidence="1">Uncharacterized protein</fullName>
    </submittedName>
</protein>
<organism evidence="1">
    <name type="scientific">marine sediment metagenome</name>
    <dbReference type="NCBI Taxonomy" id="412755"/>
    <lineage>
        <taxon>unclassified sequences</taxon>
        <taxon>metagenomes</taxon>
        <taxon>ecological metagenomes</taxon>
    </lineage>
</organism>
<evidence type="ECO:0000313" key="1">
    <source>
        <dbReference type="EMBL" id="GAI31854.1"/>
    </source>
</evidence>
<comment type="caution">
    <text evidence="1">The sequence shown here is derived from an EMBL/GenBank/DDBJ whole genome shotgun (WGS) entry which is preliminary data.</text>
</comment>
<reference evidence="1" key="1">
    <citation type="journal article" date="2014" name="Front. Microbiol.">
        <title>High frequency of phylogenetically diverse reductive dehalogenase-homologous genes in deep subseafloor sedimentary metagenomes.</title>
        <authorList>
            <person name="Kawai M."/>
            <person name="Futagami T."/>
            <person name="Toyoda A."/>
            <person name="Takaki Y."/>
            <person name="Nishi S."/>
            <person name="Hori S."/>
            <person name="Arai W."/>
            <person name="Tsubouchi T."/>
            <person name="Morono Y."/>
            <person name="Uchiyama I."/>
            <person name="Ito T."/>
            <person name="Fujiyama A."/>
            <person name="Inagaki F."/>
            <person name="Takami H."/>
        </authorList>
    </citation>
    <scope>NUCLEOTIDE SEQUENCE</scope>
    <source>
        <strain evidence="1">Expedition CK06-06</strain>
    </source>
</reference>
<sequence>KLQLIGSDPELIGQNRECDSSRGYEKPVGVNAALNPFSLGYVEFHGIDNFAAATVPNLDYQPLGWYVKFHGGEVPDATAPLAIPGKEYRLRVRMKAETPLEDAMDVSVKVLGENLSHVVMDKTTVLGNVDLTADYRWYGGNFRVPDNQEAWIIKTIWDSKQPGGMCYLDEWSVTRADNTGTETEDFWVEINGENCFCPGVMSEGESCLFDLQPPTIKNDLHFNVGVEGCRTGAIRMVYENPILWSDDVSIGVNSVGDNVYNCRFEMVSRYAPDNVSLSPLGDRVDIEDATCV</sequence>
<proteinExistence type="predicted"/>
<dbReference type="EMBL" id="BARV01015600">
    <property type="protein sequence ID" value="GAI31854.1"/>
    <property type="molecule type" value="Genomic_DNA"/>
</dbReference>
<accession>X1PLV0</accession>
<feature type="non-terminal residue" evidence="1">
    <location>
        <position position="292"/>
    </location>
</feature>